<dbReference type="AlphaFoldDB" id="A0A3M7R9M3"/>
<name>A0A3M7R9M3_BRAPC</name>
<sequence>MTQQLCSEEQVPSEVRSEPRPTMRNVTCSAVEEWIWENGGRERDGLLRCRIVERRPVPLLFITMNKIQENKYKVLREFICETPIFR</sequence>
<evidence type="ECO:0000313" key="3">
    <source>
        <dbReference type="Proteomes" id="UP000276133"/>
    </source>
</evidence>
<dbReference type="OrthoDB" id="10385416at2759"/>
<reference evidence="2 3" key="1">
    <citation type="journal article" date="2018" name="Sci. Rep.">
        <title>Genomic signatures of local adaptation to the degree of environmental predictability in rotifers.</title>
        <authorList>
            <person name="Franch-Gras L."/>
            <person name="Hahn C."/>
            <person name="Garcia-Roger E.M."/>
            <person name="Carmona M.J."/>
            <person name="Serra M."/>
            <person name="Gomez A."/>
        </authorList>
    </citation>
    <scope>NUCLEOTIDE SEQUENCE [LARGE SCALE GENOMIC DNA]</scope>
    <source>
        <strain evidence="2">HYR1</strain>
    </source>
</reference>
<dbReference type="EMBL" id="REGN01003937">
    <property type="protein sequence ID" value="RNA19945.1"/>
    <property type="molecule type" value="Genomic_DNA"/>
</dbReference>
<protein>
    <submittedName>
        <fullName evidence="2">Uncharacterized protein</fullName>
    </submittedName>
</protein>
<feature type="region of interest" description="Disordered" evidence="1">
    <location>
        <begin position="1"/>
        <end position="22"/>
    </location>
</feature>
<dbReference type="Proteomes" id="UP000276133">
    <property type="component" value="Unassembled WGS sequence"/>
</dbReference>
<evidence type="ECO:0000256" key="1">
    <source>
        <dbReference type="SAM" id="MobiDB-lite"/>
    </source>
</evidence>
<evidence type="ECO:0000313" key="2">
    <source>
        <dbReference type="EMBL" id="RNA19945.1"/>
    </source>
</evidence>
<gene>
    <name evidence="2" type="ORF">BpHYR1_032063</name>
</gene>
<comment type="caution">
    <text evidence="2">The sequence shown here is derived from an EMBL/GenBank/DDBJ whole genome shotgun (WGS) entry which is preliminary data.</text>
</comment>
<keyword evidence="3" id="KW-1185">Reference proteome</keyword>
<proteinExistence type="predicted"/>
<accession>A0A3M7R9M3</accession>
<organism evidence="2 3">
    <name type="scientific">Brachionus plicatilis</name>
    <name type="common">Marine rotifer</name>
    <name type="synonym">Brachionus muelleri</name>
    <dbReference type="NCBI Taxonomy" id="10195"/>
    <lineage>
        <taxon>Eukaryota</taxon>
        <taxon>Metazoa</taxon>
        <taxon>Spiralia</taxon>
        <taxon>Gnathifera</taxon>
        <taxon>Rotifera</taxon>
        <taxon>Eurotatoria</taxon>
        <taxon>Monogononta</taxon>
        <taxon>Pseudotrocha</taxon>
        <taxon>Ploima</taxon>
        <taxon>Brachionidae</taxon>
        <taxon>Brachionus</taxon>
    </lineage>
</organism>